<proteinExistence type="predicted"/>
<dbReference type="AlphaFoldDB" id="A0A6N7VCK8"/>
<accession>A0A6N7VCK8</accession>
<dbReference type="Pfam" id="PF07009">
    <property type="entry name" value="NusG_II"/>
    <property type="match status" value="1"/>
</dbReference>
<protein>
    <submittedName>
        <fullName evidence="1">NusG domain II-containing protein</fullName>
    </submittedName>
</protein>
<name>A0A6N7VCK8_9FIRM</name>
<dbReference type="Gene3D" id="2.60.320.10">
    <property type="entry name" value="N-utilization substance G protein NusG, insert domain"/>
    <property type="match status" value="1"/>
</dbReference>
<dbReference type="RefSeq" id="WP_154539080.1">
    <property type="nucleotide sequence ID" value="NZ_VULQ01000002.1"/>
</dbReference>
<dbReference type="Proteomes" id="UP000441925">
    <property type="component" value="Unassembled WGS sequence"/>
</dbReference>
<dbReference type="CDD" id="cd09911">
    <property type="entry name" value="Lin0431_like"/>
    <property type="match status" value="1"/>
</dbReference>
<gene>
    <name evidence="1" type="ORF">FYJ26_01940</name>
</gene>
<organism evidence="1 2">
    <name type="scientific">Anaerococcus porci</name>
    <dbReference type="NCBI Taxonomy" id="2652269"/>
    <lineage>
        <taxon>Bacteria</taxon>
        <taxon>Bacillati</taxon>
        <taxon>Bacillota</taxon>
        <taxon>Tissierellia</taxon>
        <taxon>Tissierellales</taxon>
        <taxon>Peptoniphilaceae</taxon>
        <taxon>Anaerococcus</taxon>
    </lineage>
</organism>
<dbReference type="InterPro" id="IPR038690">
    <property type="entry name" value="NusG_2_sf"/>
</dbReference>
<keyword evidence="2" id="KW-1185">Reference proteome</keyword>
<evidence type="ECO:0000313" key="1">
    <source>
        <dbReference type="EMBL" id="MSS77190.1"/>
    </source>
</evidence>
<reference evidence="1 2" key="1">
    <citation type="submission" date="2019-08" db="EMBL/GenBank/DDBJ databases">
        <title>In-depth cultivation of the pig gut microbiome towards novel bacterial diversity and tailored functional studies.</title>
        <authorList>
            <person name="Wylensek D."/>
            <person name="Hitch T.C.A."/>
            <person name="Clavel T."/>
        </authorList>
    </citation>
    <scope>NUCLEOTIDE SEQUENCE [LARGE SCALE GENOMIC DNA]</scope>
    <source>
        <strain evidence="1 2">WCA-380-WT-2B</strain>
    </source>
</reference>
<comment type="caution">
    <text evidence="1">The sequence shown here is derived from an EMBL/GenBank/DDBJ whole genome shotgun (WGS) entry which is preliminary data.</text>
</comment>
<dbReference type="EMBL" id="VULQ01000002">
    <property type="protein sequence ID" value="MSS77190.1"/>
    <property type="molecule type" value="Genomic_DNA"/>
</dbReference>
<sequence>MKIKRRDLIVIVSLLLLSILMAFFVQRFKSNVNGDYLLVELNGKEYGKYPLDKDKTFKIEIGNGKYNVVEIKDGKVNMKEANCRDLICTHMPAISKSGETIVCLPHRLILEIIEEDDEKSKDDGIDKVVG</sequence>
<evidence type="ECO:0000313" key="2">
    <source>
        <dbReference type="Proteomes" id="UP000441925"/>
    </source>
</evidence>